<dbReference type="RefSeq" id="WP_049655082.1">
    <property type="nucleotide sequence ID" value="NZ_QVIG01000001.1"/>
</dbReference>
<protein>
    <recommendedName>
        <fullName evidence="3">DUF4097 domain-containing protein</fullName>
    </recommendedName>
</protein>
<feature type="signal peptide" evidence="2">
    <location>
        <begin position="1"/>
        <end position="23"/>
    </location>
</feature>
<evidence type="ECO:0000313" key="4">
    <source>
        <dbReference type="EMBL" id="RGD58543.1"/>
    </source>
</evidence>
<name>A0A372ZRR3_9ACTN</name>
<dbReference type="Proteomes" id="UP000263377">
    <property type="component" value="Unassembled WGS sequence"/>
</dbReference>
<dbReference type="EMBL" id="QVIG01000001">
    <property type="protein sequence ID" value="RGD58543.1"/>
    <property type="molecule type" value="Genomic_DNA"/>
</dbReference>
<reference evidence="4 5" key="1">
    <citation type="submission" date="2018-08" db="EMBL/GenBank/DDBJ databases">
        <title>Diversity &amp; Physiological Properties of Lignin-Decomposing Actinobacteria from Soil.</title>
        <authorList>
            <person name="Roh S.G."/>
            <person name="Kim S.B."/>
        </authorList>
    </citation>
    <scope>NUCLEOTIDE SEQUENCE [LARGE SCALE GENOMIC DNA]</scope>
    <source>
        <strain evidence="4 5">MMS17-GH009</strain>
    </source>
</reference>
<dbReference type="AlphaFoldDB" id="A0A372ZRR3"/>
<evidence type="ECO:0000256" key="2">
    <source>
        <dbReference type="SAM" id="SignalP"/>
    </source>
</evidence>
<dbReference type="Pfam" id="PF13349">
    <property type="entry name" value="DUF4097"/>
    <property type="match status" value="1"/>
</dbReference>
<feature type="chain" id="PRO_5039092130" description="DUF4097 domain-containing protein" evidence="2">
    <location>
        <begin position="24"/>
        <end position="242"/>
    </location>
</feature>
<sequence length="242" mass="24703">MRQQSGRLASFVVLAAAVGGLSACGLAPDNNFDDDATVSDKITAVRLDTTSGGVTLRGKDGLDKVSVHRSVSYKNDKPGVTSRVENGVLVLGGCGQYCSVTYTVEVPPGLPVSGQTNSGSVNLTQVGNVQVSTHSGAVSLDGVNGTTEVKTTNGAITGRGLNGSRIQTETHNGAIDLVSTKPQDVSASTSNGAITLVVPSATYKVSAKTGNGHKDIGVSDDPSGRYQLDLSTSNGRIQVKQA</sequence>
<dbReference type="InterPro" id="IPR025164">
    <property type="entry name" value="Toastrack_DUF4097"/>
</dbReference>
<organism evidence="4 5">
    <name type="scientific">Kitasatospora xanthocidica</name>
    <dbReference type="NCBI Taxonomy" id="83382"/>
    <lineage>
        <taxon>Bacteria</taxon>
        <taxon>Bacillati</taxon>
        <taxon>Actinomycetota</taxon>
        <taxon>Actinomycetes</taxon>
        <taxon>Kitasatosporales</taxon>
        <taxon>Streptomycetaceae</taxon>
        <taxon>Kitasatospora</taxon>
    </lineage>
</organism>
<comment type="caution">
    <text evidence="4">The sequence shown here is derived from an EMBL/GenBank/DDBJ whole genome shotgun (WGS) entry which is preliminary data.</text>
</comment>
<feature type="region of interest" description="Disordered" evidence="1">
    <location>
        <begin position="207"/>
        <end position="227"/>
    </location>
</feature>
<proteinExistence type="predicted"/>
<accession>A0A372ZRR3</accession>
<gene>
    <name evidence="4" type="ORF">DR950_12780</name>
</gene>
<keyword evidence="2" id="KW-0732">Signal</keyword>
<evidence type="ECO:0000256" key="1">
    <source>
        <dbReference type="SAM" id="MobiDB-lite"/>
    </source>
</evidence>
<evidence type="ECO:0000259" key="3">
    <source>
        <dbReference type="Pfam" id="PF13349"/>
    </source>
</evidence>
<dbReference type="PROSITE" id="PS51257">
    <property type="entry name" value="PROKAR_LIPOPROTEIN"/>
    <property type="match status" value="1"/>
</dbReference>
<evidence type="ECO:0000313" key="5">
    <source>
        <dbReference type="Proteomes" id="UP000263377"/>
    </source>
</evidence>
<feature type="domain" description="DUF4097" evidence="3">
    <location>
        <begin position="115"/>
        <end position="239"/>
    </location>
</feature>
<keyword evidence="5" id="KW-1185">Reference proteome</keyword>